<proteinExistence type="predicted"/>
<feature type="region of interest" description="Disordered" evidence="1">
    <location>
        <begin position="351"/>
        <end position="420"/>
    </location>
</feature>
<keyword evidence="3" id="KW-1185">Reference proteome</keyword>
<evidence type="ECO:0000256" key="1">
    <source>
        <dbReference type="SAM" id="MobiDB-lite"/>
    </source>
</evidence>
<gene>
    <name evidence="2" type="ORF">ONE63_011435</name>
</gene>
<comment type="caution">
    <text evidence="2">The sequence shown here is derived from an EMBL/GenBank/DDBJ whole genome shotgun (WGS) entry which is preliminary data.</text>
</comment>
<feature type="compositionally biased region" description="Acidic residues" evidence="1">
    <location>
        <begin position="59"/>
        <end position="68"/>
    </location>
</feature>
<protein>
    <submittedName>
        <fullName evidence="2">Uncharacterized protein</fullName>
    </submittedName>
</protein>
<feature type="compositionally biased region" description="Polar residues" evidence="1">
    <location>
        <begin position="357"/>
        <end position="387"/>
    </location>
</feature>
<evidence type="ECO:0000313" key="2">
    <source>
        <dbReference type="EMBL" id="KAJ1518947.1"/>
    </source>
</evidence>
<dbReference type="EMBL" id="JAPTSV010000802">
    <property type="protein sequence ID" value="KAJ1518947.1"/>
    <property type="molecule type" value="Genomic_DNA"/>
</dbReference>
<organism evidence="2 3">
    <name type="scientific">Megalurothrips usitatus</name>
    <name type="common">bean blossom thrips</name>
    <dbReference type="NCBI Taxonomy" id="439358"/>
    <lineage>
        <taxon>Eukaryota</taxon>
        <taxon>Metazoa</taxon>
        <taxon>Ecdysozoa</taxon>
        <taxon>Arthropoda</taxon>
        <taxon>Hexapoda</taxon>
        <taxon>Insecta</taxon>
        <taxon>Pterygota</taxon>
        <taxon>Neoptera</taxon>
        <taxon>Paraneoptera</taxon>
        <taxon>Thysanoptera</taxon>
        <taxon>Terebrantia</taxon>
        <taxon>Thripoidea</taxon>
        <taxon>Thripidae</taxon>
        <taxon>Megalurothrips</taxon>
    </lineage>
</organism>
<dbReference type="AlphaFoldDB" id="A0AAV7X3D7"/>
<sequence length="432" mass="47689">MSFKPIASTTFYSKKFPEVRIIVPRKGNVSDDSDCTSDDSSMNLGTRDVNWEDVIIPETESECEYESDNESKKNSVKRFGSRRGSVTCDDNVIVPNTESESESDNEPKKKVVKRSGTRKNATCDKSVTVPETDSECESAKAVPRRKRIKSFHITDRYATHTKIPSKASKKLLFTSPQSKLSGTSQSKGKDVEVDDNNNLSSPCVSPTPSLLGDLGVRPIDPANATMRSHSPDLFDEMDFLEQSPIVLELSQTSNLPQQNEQLKKSEGRILQQVSVNKSKPNESKENFLFDTDLETPSPLKRARGYDSNNFNQLSDSCGKENSCASKQTSKEIVNKQKKRYSCILREKRKSCEKNDRTNMSTHTTPSITRSSLPSSVSLVNGDSQTGHQICHAKGDNGASTKKPGNKETKKKSAPLTNDALKNCGQPSISCGI</sequence>
<feature type="region of interest" description="Disordered" evidence="1">
    <location>
        <begin position="27"/>
        <end position="140"/>
    </location>
</feature>
<dbReference type="Proteomes" id="UP001075354">
    <property type="component" value="Unassembled WGS sequence"/>
</dbReference>
<feature type="region of interest" description="Disordered" evidence="1">
    <location>
        <begin position="168"/>
        <end position="206"/>
    </location>
</feature>
<accession>A0AAV7X3D7</accession>
<feature type="compositionally biased region" description="Polar residues" evidence="1">
    <location>
        <begin position="196"/>
        <end position="206"/>
    </location>
</feature>
<feature type="compositionally biased region" description="Polar residues" evidence="1">
    <location>
        <begin position="118"/>
        <end position="131"/>
    </location>
</feature>
<evidence type="ECO:0000313" key="3">
    <source>
        <dbReference type="Proteomes" id="UP001075354"/>
    </source>
</evidence>
<reference evidence="2" key="1">
    <citation type="submission" date="2022-12" db="EMBL/GenBank/DDBJ databases">
        <title>Chromosome-level genome assembly of the bean flower thrips Megalurothrips usitatus.</title>
        <authorList>
            <person name="Ma L."/>
            <person name="Liu Q."/>
            <person name="Li H."/>
            <person name="Cai W."/>
        </authorList>
    </citation>
    <scope>NUCLEOTIDE SEQUENCE</scope>
    <source>
        <strain evidence="2">Cailab_2022a</strain>
    </source>
</reference>
<name>A0AAV7X3D7_9NEOP</name>
<feature type="compositionally biased region" description="Polar residues" evidence="1">
    <location>
        <begin position="174"/>
        <end position="186"/>
    </location>
</feature>